<dbReference type="InterPro" id="IPR011009">
    <property type="entry name" value="Kinase-like_dom_sf"/>
</dbReference>
<keyword evidence="2" id="KW-0597">Phosphoprotein</keyword>
<accession>A0A4T0MD57</accession>
<dbReference type="Proteomes" id="UP000310685">
    <property type="component" value="Unassembled WGS sequence"/>
</dbReference>
<proteinExistence type="predicted"/>
<feature type="compositionally biased region" description="Basic and acidic residues" evidence="8">
    <location>
        <begin position="1057"/>
        <end position="1070"/>
    </location>
</feature>
<dbReference type="SUPFAM" id="SSF49562">
    <property type="entry name" value="C2 domain (Calcium/lipid-binding domain, CaLB)"/>
    <property type="match status" value="1"/>
</dbReference>
<name>A0A4T0MD57_9BASI</name>
<evidence type="ECO:0000256" key="3">
    <source>
        <dbReference type="ARBA" id="ARBA00022679"/>
    </source>
</evidence>
<evidence type="ECO:0000313" key="12">
    <source>
        <dbReference type="EMBL" id="TIB81055.1"/>
    </source>
</evidence>
<keyword evidence="3" id="KW-0808">Transferase</keyword>
<dbReference type="Gene3D" id="1.10.510.10">
    <property type="entry name" value="Transferase(Phosphotransferase) domain 1"/>
    <property type="match status" value="1"/>
</dbReference>
<feature type="compositionally biased region" description="Basic and acidic residues" evidence="8">
    <location>
        <begin position="457"/>
        <end position="485"/>
    </location>
</feature>
<dbReference type="InterPro" id="IPR000961">
    <property type="entry name" value="AGC-kinase_C"/>
</dbReference>
<dbReference type="PANTHER" id="PTHR24351">
    <property type="entry name" value="RIBOSOMAL PROTEIN S6 KINASE"/>
    <property type="match status" value="1"/>
</dbReference>
<dbReference type="InterPro" id="IPR017441">
    <property type="entry name" value="Protein_kinase_ATP_BS"/>
</dbReference>
<keyword evidence="1" id="KW-0723">Serine/threonine-protein kinase</keyword>
<dbReference type="InterPro" id="IPR008271">
    <property type="entry name" value="Ser/Thr_kinase_AS"/>
</dbReference>
<dbReference type="Gene3D" id="3.30.200.20">
    <property type="entry name" value="Phosphorylase Kinase, domain 1"/>
    <property type="match status" value="1"/>
</dbReference>
<dbReference type="InterPro" id="IPR000008">
    <property type="entry name" value="C2_dom"/>
</dbReference>
<dbReference type="SUPFAM" id="SSF56112">
    <property type="entry name" value="Protein kinase-like (PK-like)"/>
    <property type="match status" value="1"/>
</dbReference>
<dbReference type="Gene3D" id="2.60.40.150">
    <property type="entry name" value="C2 domain"/>
    <property type="match status" value="1"/>
</dbReference>
<keyword evidence="4 7" id="KW-0547">Nucleotide-binding</keyword>
<dbReference type="PROSITE" id="PS00108">
    <property type="entry name" value="PROTEIN_KINASE_ST"/>
    <property type="match status" value="1"/>
</dbReference>
<dbReference type="Pfam" id="PF09734">
    <property type="entry name" value="Tau95"/>
    <property type="match status" value="1"/>
</dbReference>
<feature type="domain" description="Protein kinase" evidence="10">
    <location>
        <begin position="746"/>
        <end position="1005"/>
    </location>
</feature>
<feature type="region of interest" description="Disordered" evidence="8">
    <location>
        <begin position="422"/>
        <end position="516"/>
    </location>
</feature>
<evidence type="ECO:0000259" key="9">
    <source>
        <dbReference type="PROSITE" id="PS50004"/>
    </source>
</evidence>
<evidence type="ECO:0000256" key="6">
    <source>
        <dbReference type="ARBA" id="ARBA00022840"/>
    </source>
</evidence>
<dbReference type="InterPro" id="IPR035892">
    <property type="entry name" value="C2_domain_sf"/>
</dbReference>
<feature type="compositionally biased region" description="Polar residues" evidence="8">
    <location>
        <begin position="1112"/>
        <end position="1123"/>
    </location>
</feature>
<evidence type="ECO:0000256" key="4">
    <source>
        <dbReference type="ARBA" id="ARBA00022741"/>
    </source>
</evidence>
<feature type="compositionally biased region" description="Low complexity" evidence="8">
    <location>
        <begin position="249"/>
        <end position="269"/>
    </location>
</feature>
<feature type="domain" description="C2" evidence="9">
    <location>
        <begin position="503"/>
        <end position="683"/>
    </location>
</feature>
<reference evidence="12 13" key="1">
    <citation type="submission" date="2019-03" db="EMBL/GenBank/DDBJ databases">
        <title>Sequencing 25 genomes of Wallemia mellicola.</title>
        <authorList>
            <person name="Gostincar C."/>
        </authorList>
    </citation>
    <scope>NUCLEOTIDE SEQUENCE [LARGE SCALE GENOMIC DNA]</scope>
    <source>
        <strain evidence="12 13">EXF-6152</strain>
    </source>
</reference>
<comment type="caution">
    <text evidence="12">The sequence shown here is derived from an EMBL/GenBank/DDBJ whole genome shotgun (WGS) entry which is preliminary data.</text>
</comment>
<dbReference type="SMART" id="SM00133">
    <property type="entry name" value="S_TK_X"/>
    <property type="match status" value="1"/>
</dbReference>
<dbReference type="PROSITE" id="PS51285">
    <property type="entry name" value="AGC_KINASE_CTER"/>
    <property type="match status" value="1"/>
</dbReference>
<dbReference type="PROSITE" id="PS50011">
    <property type="entry name" value="PROTEIN_KINASE_DOM"/>
    <property type="match status" value="1"/>
</dbReference>
<feature type="compositionally biased region" description="Polar residues" evidence="8">
    <location>
        <begin position="503"/>
        <end position="516"/>
    </location>
</feature>
<feature type="region of interest" description="Disordered" evidence="8">
    <location>
        <begin position="567"/>
        <end position="615"/>
    </location>
</feature>
<sequence>MADFTSNLPEPTFLDSLNGKIFSDNINESITALRNIQLPKKADHLQFIENRVKDNRLRKTRGESIEGLHSQPIGLIQPPVFYRTQVFNNYLYQNKLNPDESIGVNKATGQPYKRLVSRNRAKVDSGFSIAWDHYPVPTSTTKEASDFIKHFPRKDLLERLESLFNGRPCWTRAALMNQFTPQEARFLLNQKLSVTVYSYTFHSGPFADTLCRIGWDPRLDSGNRIYQRIQTRILGINERRHRGLGGRASGVNAAARASTATPSTPAPRANSITRYFTPVNSTGNAPTTPEHNPMELNSESHIFDGKHTPEATNFQICDIHDEDCKKLIADEQGHNQTFDYVTGFFTTEQITRIRGVLKRKIIVLKEENRQLTEEELAQLLIPGAMQNDSDEETTQQTPLANLFCTPTLYTLIALQYAHHSQNKMEQNKTPAAPTTHLKSTRSSADDFATPKPQSSDSRQEHNPFEATIKERREKDRLEQNRELELSRTTTTTSVTSGTSTPSANSRTPFRQQSSKDTLGSKGLLTVKVMEARRLAVVDSTKAHSYVVVTFENNEFVSREPIGASEGVARGFPKKLESSLRRTPSSGARTPTTPDPTNRTNRASPPITGLLGQNGDSPVWKHQVTFDVSREDSPLEIAVYDRDHSTAAVAEALSPNKQTTDESLANLTIDPQPGEEDSAVHYIGYEGEKYVGSKEIRPHLSPGAEIDHWYELSRLGEDGREIVTGEIRLQILYERFANKHALNPKDFEFLRLIGRGTFGRVFQVRKKDTKRIYAMKVLSKKEIIAKKEVAHTIGERKILQVSLECPFLVGLKFSFQTEKELYFVTDYKSGGELFWHLQREGRFTEERARFYIAELVLALEHLHKYDIVYRDLKPENILLDATGHVALCDFGLSKPDLPADQLTSTFCGTTEYLAPEVLLNDDGYSMLVDFWSLGVLLFEMCCGWSPFYAEDTQQMYKNICFGKIRFPKGVIGDDGKQFVKGLLNRNPEHRLGSKRDAAELKEDPFFKSIDWNALANRQVTPPFKPLVESDESVANFDTEFTGADIREHGVPWDDDVASPDRIDKNGNDQDLKPALGSGHGTPSGEHKERSESQKEPRKSFDKHQERPHVSFDRPQSNEQSIPKENNNRNHDTFRGFTYTGEREGEWASLEQRRKAKMENESEEYAVGSDEEGA</sequence>
<dbReference type="FunFam" id="1.10.510.10:FF:000008">
    <property type="entry name" value="Non-specific serine/threonine protein kinase"/>
    <property type="match status" value="1"/>
</dbReference>
<feature type="compositionally biased region" description="Acidic residues" evidence="8">
    <location>
        <begin position="1159"/>
        <end position="1172"/>
    </location>
</feature>
<dbReference type="PROSITE" id="PS00107">
    <property type="entry name" value="PROTEIN_KINASE_ATP"/>
    <property type="match status" value="1"/>
</dbReference>
<dbReference type="Pfam" id="PF00168">
    <property type="entry name" value="C2"/>
    <property type="match status" value="1"/>
</dbReference>
<evidence type="ECO:0000256" key="5">
    <source>
        <dbReference type="ARBA" id="ARBA00022777"/>
    </source>
</evidence>
<feature type="domain" description="AGC-kinase C-terminal" evidence="11">
    <location>
        <begin position="1006"/>
        <end position="1147"/>
    </location>
</feature>
<gene>
    <name evidence="12" type="ORF">E3Q22_01542</name>
</gene>
<dbReference type="GO" id="GO:0005524">
    <property type="term" value="F:ATP binding"/>
    <property type="evidence" value="ECO:0007669"/>
    <property type="project" value="UniProtKB-UniRule"/>
</dbReference>
<feature type="binding site" evidence="7">
    <location>
        <position position="785"/>
    </location>
    <ligand>
        <name>ATP</name>
        <dbReference type="ChEBI" id="CHEBI:30616"/>
    </ligand>
</feature>
<dbReference type="SMART" id="SM00220">
    <property type="entry name" value="S_TKc"/>
    <property type="match status" value="1"/>
</dbReference>
<evidence type="ECO:0000256" key="8">
    <source>
        <dbReference type="SAM" id="MobiDB-lite"/>
    </source>
</evidence>
<dbReference type="AlphaFoldDB" id="A0A4T0MD57"/>
<evidence type="ECO:0000256" key="2">
    <source>
        <dbReference type="ARBA" id="ARBA00022553"/>
    </source>
</evidence>
<dbReference type="InterPro" id="IPR000719">
    <property type="entry name" value="Prot_kinase_dom"/>
</dbReference>
<evidence type="ECO:0000259" key="11">
    <source>
        <dbReference type="PROSITE" id="PS51285"/>
    </source>
</evidence>
<feature type="compositionally biased region" description="Basic and acidic residues" evidence="8">
    <location>
        <begin position="1083"/>
        <end position="1110"/>
    </location>
</feature>
<organism evidence="12 13">
    <name type="scientific">Wallemia mellicola</name>
    <dbReference type="NCBI Taxonomy" id="1708541"/>
    <lineage>
        <taxon>Eukaryota</taxon>
        <taxon>Fungi</taxon>
        <taxon>Dikarya</taxon>
        <taxon>Basidiomycota</taxon>
        <taxon>Wallemiomycotina</taxon>
        <taxon>Wallemiomycetes</taxon>
        <taxon>Wallemiales</taxon>
        <taxon>Wallemiaceae</taxon>
        <taxon>Wallemia</taxon>
    </lineage>
</organism>
<evidence type="ECO:0000256" key="1">
    <source>
        <dbReference type="ARBA" id="ARBA00022527"/>
    </source>
</evidence>
<feature type="region of interest" description="Disordered" evidence="8">
    <location>
        <begin position="1043"/>
        <end position="1172"/>
    </location>
</feature>
<keyword evidence="6 7" id="KW-0067">ATP-binding</keyword>
<dbReference type="Pfam" id="PF00069">
    <property type="entry name" value="Pkinase"/>
    <property type="match status" value="1"/>
</dbReference>
<feature type="compositionally biased region" description="Low complexity" evidence="8">
    <location>
        <begin position="588"/>
        <end position="601"/>
    </location>
</feature>
<protein>
    <submittedName>
        <fullName evidence="12">Kinase-like protein</fullName>
    </submittedName>
</protein>
<dbReference type="PROSITE" id="PS50004">
    <property type="entry name" value="C2"/>
    <property type="match status" value="1"/>
</dbReference>
<dbReference type="CDD" id="cd11651">
    <property type="entry name" value="YPK1_N_like"/>
    <property type="match status" value="1"/>
</dbReference>
<dbReference type="EMBL" id="SPRC01000011">
    <property type="protein sequence ID" value="TIB81055.1"/>
    <property type="molecule type" value="Genomic_DNA"/>
</dbReference>
<dbReference type="GO" id="GO:0004674">
    <property type="term" value="F:protein serine/threonine kinase activity"/>
    <property type="evidence" value="ECO:0007669"/>
    <property type="project" value="UniProtKB-KW"/>
</dbReference>
<keyword evidence="5 12" id="KW-0418">Kinase</keyword>
<evidence type="ECO:0000256" key="7">
    <source>
        <dbReference type="PROSITE-ProRule" id="PRU10141"/>
    </source>
</evidence>
<evidence type="ECO:0000259" key="10">
    <source>
        <dbReference type="PROSITE" id="PS50011"/>
    </source>
</evidence>
<feature type="compositionally biased region" description="Low complexity" evidence="8">
    <location>
        <begin position="486"/>
        <end position="502"/>
    </location>
</feature>
<feature type="region of interest" description="Disordered" evidence="8">
    <location>
        <begin position="247"/>
        <end position="270"/>
    </location>
</feature>
<dbReference type="SMART" id="SM00239">
    <property type="entry name" value="C2"/>
    <property type="match status" value="1"/>
</dbReference>
<dbReference type="InterPro" id="IPR019136">
    <property type="entry name" value="TF_IIIC_su-5_HTH"/>
</dbReference>
<evidence type="ECO:0000313" key="13">
    <source>
        <dbReference type="Proteomes" id="UP000310685"/>
    </source>
</evidence>
<feature type="compositionally biased region" description="Basic and acidic residues" evidence="8">
    <location>
        <begin position="1139"/>
        <end position="1158"/>
    </location>
</feature>